<keyword evidence="2" id="KW-0336">GPI-anchor</keyword>
<organism evidence="10">
    <name type="scientific">Diabrotica virgifera virgifera</name>
    <name type="common">western corn rootworm</name>
    <dbReference type="NCBI Taxonomy" id="50390"/>
    <lineage>
        <taxon>Eukaryota</taxon>
        <taxon>Metazoa</taxon>
        <taxon>Ecdysozoa</taxon>
        <taxon>Arthropoda</taxon>
        <taxon>Hexapoda</taxon>
        <taxon>Insecta</taxon>
        <taxon>Pterygota</taxon>
        <taxon>Neoptera</taxon>
        <taxon>Endopterygota</taxon>
        <taxon>Coleoptera</taxon>
        <taxon>Polyphaga</taxon>
        <taxon>Cucujiformia</taxon>
        <taxon>Chrysomeloidea</taxon>
        <taxon>Chrysomelidae</taxon>
        <taxon>Galerucinae</taxon>
        <taxon>Diabroticina</taxon>
        <taxon>Diabroticites</taxon>
        <taxon>Diabrotica</taxon>
    </lineage>
</organism>
<keyword evidence="3" id="KW-0812">Transmembrane</keyword>
<keyword evidence="8" id="KW-0449">Lipoprotein</keyword>
<dbReference type="RefSeq" id="XP_028143492.1">
    <property type="nucleotide sequence ID" value="XM_028287691.1"/>
</dbReference>
<proteinExistence type="predicted"/>
<keyword evidence="5" id="KW-1133">Transmembrane helix</keyword>
<evidence type="ECO:0000256" key="1">
    <source>
        <dbReference type="ARBA" id="ARBA00004589"/>
    </source>
</evidence>
<dbReference type="GO" id="GO:0030431">
    <property type="term" value="P:sleep"/>
    <property type="evidence" value="ECO:0007669"/>
    <property type="project" value="InterPro"/>
</dbReference>
<dbReference type="GO" id="GO:0098552">
    <property type="term" value="C:side of membrane"/>
    <property type="evidence" value="ECO:0007669"/>
    <property type="project" value="UniProtKB-KW"/>
</dbReference>
<evidence type="ECO:0000256" key="4">
    <source>
        <dbReference type="ARBA" id="ARBA00022729"/>
    </source>
</evidence>
<keyword evidence="7" id="KW-0325">Glycoprotein</keyword>
<name>A0A6P7G9F3_DIAVI</name>
<dbReference type="GO" id="GO:0032222">
    <property type="term" value="P:regulation of synaptic transmission, cholinergic"/>
    <property type="evidence" value="ECO:0007669"/>
    <property type="project" value="InterPro"/>
</dbReference>
<feature type="chain" id="PRO_5028356143" evidence="9">
    <location>
        <begin position="22"/>
        <end position="165"/>
    </location>
</feature>
<evidence type="ECO:0000256" key="2">
    <source>
        <dbReference type="ARBA" id="ARBA00022622"/>
    </source>
</evidence>
<evidence type="ECO:0000256" key="5">
    <source>
        <dbReference type="ARBA" id="ARBA00022989"/>
    </source>
</evidence>
<accession>A0A6P7G9F3</accession>
<dbReference type="InterPro" id="IPR031424">
    <property type="entry name" value="QVR-like"/>
</dbReference>
<evidence type="ECO:0000256" key="9">
    <source>
        <dbReference type="SAM" id="SignalP"/>
    </source>
</evidence>
<dbReference type="AlphaFoldDB" id="A0A6P7G9F3"/>
<dbReference type="PANTHER" id="PTHR33562:SF2">
    <property type="entry name" value="PROTEIN QUIVER"/>
    <property type="match status" value="1"/>
</dbReference>
<sequence>MGKIVLFLGLFFTFFVEDGTSIKCYDCRSDVDSRCGEDFDKEIPALVNCNLRYNEIGQVVHQDISSCVKIIQTINGQKIILRTCKESKWNWHNESTCEDRDKHNALAMYECRGPDCQQPMCDNCNANYCPCNEEGCNSASNLNISMHIATLLTILTHFFQKITIK</sequence>
<gene>
    <name evidence="10" type="primary">LOC114337281</name>
</gene>
<reference evidence="10" key="1">
    <citation type="submission" date="2025-08" db="UniProtKB">
        <authorList>
            <consortium name="RefSeq"/>
        </authorList>
    </citation>
    <scope>IDENTIFICATION</scope>
    <source>
        <tissue evidence="10">Whole insect</tissue>
    </source>
</reference>
<dbReference type="InterPro" id="IPR050975">
    <property type="entry name" value="Sleep_regulator"/>
</dbReference>
<dbReference type="PANTHER" id="PTHR33562">
    <property type="entry name" value="ATILLA, ISOFORM B-RELATED-RELATED"/>
    <property type="match status" value="1"/>
</dbReference>
<protein>
    <submittedName>
        <fullName evidence="10">Uncharacterized protein LOC114337281 isoform X1</fullName>
    </submittedName>
</protein>
<dbReference type="InParanoid" id="A0A6P7G9F3"/>
<keyword evidence="4 9" id="KW-0732">Signal</keyword>
<feature type="signal peptide" evidence="9">
    <location>
        <begin position="1"/>
        <end position="21"/>
    </location>
</feature>
<evidence type="ECO:0000256" key="6">
    <source>
        <dbReference type="ARBA" id="ARBA00023136"/>
    </source>
</evidence>
<evidence type="ECO:0000313" key="10">
    <source>
        <dbReference type="RefSeq" id="XP_028143492.1"/>
    </source>
</evidence>
<keyword evidence="6" id="KW-0472">Membrane</keyword>
<dbReference type="Pfam" id="PF17064">
    <property type="entry name" value="QVR"/>
    <property type="match status" value="1"/>
</dbReference>
<evidence type="ECO:0000256" key="3">
    <source>
        <dbReference type="ARBA" id="ARBA00022692"/>
    </source>
</evidence>
<comment type="subcellular location">
    <subcellularLocation>
        <location evidence="1">Membrane</location>
        <topology evidence="1">Lipid-anchor</topology>
        <topology evidence="1">GPI-anchor</topology>
    </subcellularLocation>
</comment>
<evidence type="ECO:0000256" key="8">
    <source>
        <dbReference type="ARBA" id="ARBA00023288"/>
    </source>
</evidence>
<evidence type="ECO:0000256" key="7">
    <source>
        <dbReference type="ARBA" id="ARBA00023180"/>
    </source>
</evidence>